<dbReference type="InterPro" id="IPR005515">
    <property type="entry name" value="VOMI"/>
</dbReference>
<feature type="signal peptide" evidence="1">
    <location>
        <begin position="1"/>
        <end position="19"/>
    </location>
</feature>
<dbReference type="PaxDb" id="6239-R105.1"/>
<dbReference type="RefSeq" id="NP_500601.3">
    <property type="nucleotide sequence ID" value="NM_068200.4"/>
</dbReference>
<dbReference type="Proteomes" id="UP000001940">
    <property type="component" value="Chromosome IV"/>
</dbReference>
<dbReference type="FunCoup" id="Q21897">
    <property type="interactions" value="134"/>
</dbReference>
<protein>
    <submittedName>
        <fullName evidence="2">Secreted protein</fullName>
    </submittedName>
</protein>
<dbReference type="GO" id="GO:0005615">
    <property type="term" value="C:extracellular space"/>
    <property type="evidence" value="ECO:0000318"/>
    <property type="project" value="GO_Central"/>
</dbReference>
<dbReference type="STRING" id="6239.R105.1.1"/>
<organism evidence="2 3">
    <name type="scientific">Caenorhabditis elegans</name>
    <dbReference type="NCBI Taxonomy" id="6239"/>
    <lineage>
        <taxon>Eukaryota</taxon>
        <taxon>Metazoa</taxon>
        <taxon>Ecdysozoa</taxon>
        <taxon>Nematoda</taxon>
        <taxon>Chromadorea</taxon>
        <taxon>Rhabditida</taxon>
        <taxon>Rhabditina</taxon>
        <taxon>Rhabditomorpha</taxon>
        <taxon>Rhabditoidea</taxon>
        <taxon>Rhabditidae</taxon>
        <taxon>Peloderinae</taxon>
        <taxon>Caenorhabditis</taxon>
    </lineage>
</organism>
<dbReference type="InParanoid" id="Q21897"/>
<dbReference type="CTD" id="187895"/>
<keyword evidence="5" id="KW-1267">Proteomics identification</keyword>
<feature type="chain" id="PRO_5004199701" evidence="1">
    <location>
        <begin position="20"/>
        <end position="185"/>
    </location>
</feature>
<dbReference type="UCSC" id="R105.1">
    <property type="organism name" value="c. elegans"/>
</dbReference>
<dbReference type="EMBL" id="BX284604">
    <property type="protein sequence ID" value="CCD69723.2"/>
    <property type="molecule type" value="Genomic_DNA"/>
</dbReference>
<sequence>MHLLIVLLIFTVFFADVYGAIQTWEKEFACPEGLVINGYQVKSQTKQGWFTYDYGVTDMVFFCNTPDGKNQNTDKNITRGNFYPYDNDIWRKIQWCPTGTVVIGMANKLDFGKFDNAGITDICSYCGRPEDDRTKKTYSAWEDLNTHGSWARDQMCDVGSALASFYPKIFKPQAIQYITYGCRKV</sequence>
<dbReference type="SUPFAM" id="SSF51092">
    <property type="entry name" value="Vitelline membrane outer protein-I (VMO-I)"/>
    <property type="match status" value="1"/>
</dbReference>
<dbReference type="GeneID" id="187895"/>
<gene>
    <name evidence="2" type="ORF">CELE_R105.1</name>
    <name evidence="2 4" type="ORF">R105.1</name>
</gene>
<proteinExistence type="evidence at protein level"/>
<evidence type="ECO:0000256" key="1">
    <source>
        <dbReference type="SAM" id="SignalP"/>
    </source>
</evidence>
<dbReference type="PeptideAtlas" id="Q21897"/>
<keyword evidence="3" id="KW-1185">Reference proteome</keyword>
<dbReference type="WormBase" id="R105.1">
    <property type="protein sequence ID" value="CE48270"/>
    <property type="gene ID" value="WBGene00020084"/>
</dbReference>
<dbReference type="Gene3D" id="2.100.10.20">
    <property type="entry name" value="Vitelline membrane outer layer protein I (VOMI)"/>
    <property type="match status" value="2"/>
</dbReference>
<dbReference type="Pfam" id="PF03762">
    <property type="entry name" value="VOMI"/>
    <property type="match status" value="2"/>
</dbReference>
<dbReference type="CDD" id="cd00220">
    <property type="entry name" value="VMO-I"/>
    <property type="match status" value="1"/>
</dbReference>
<reference evidence="2 3" key="1">
    <citation type="journal article" date="1998" name="Science">
        <title>Genome sequence of the nematode C. elegans: a platform for investigating biology.</title>
        <authorList>
            <consortium name="The C. elegans sequencing consortium"/>
            <person name="Sulson J.E."/>
            <person name="Waterston R."/>
        </authorList>
    </citation>
    <scope>NUCLEOTIDE SEQUENCE [LARGE SCALE GENOMIC DNA]</scope>
    <source>
        <strain evidence="2 3">Bristol N2</strain>
    </source>
</reference>
<dbReference type="AGR" id="WB:WBGene00020084"/>
<dbReference type="KEGG" id="cel:CELE_R105.1"/>
<dbReference type="PANTHER" id="PTHR18841">
    <property type="entry name" value="VITELLINE MEMBRANE OUTER LAYER PROTEIN I-RELATED"/>
    <property type="match status" value="1"/>
</dbReference>
<accession>Q21897</accession>
<name>Q21897_CAEEL</name>
<evidence type="ECO:0000313" key="4">
    <source>
        <dbReference type="WormBase" id="R105.1"/>
    </source>
</evidence>
<dbReference type="HOGENOM" id="CLU_1476450_0_0_1"/>
<evidence type="ECO:0007829" key="5">
    <source>
        <dbReference type="PeptideAtlas" id="Q21897"/>
    </source>
</evidence>
<evidence type="ECO:0000313" key="3">
    <source>
        <dbReference type="Proteomes" id="UP000001940"/>
    </source>
</evidence>
<evidence type="ECO:0000313" key="2">
    <source>
        <dbReference type="EMBL" id="CCD69723.2"/>
    </source>
</evidence>
<keyword evidence="1" id="KW-0732">Signal</keyword>
<dbReference type="Bgee" id="WBGene00020084">
    <property type="expression patterns" value="Expressed in adult organism and 1 other cell type or tissue"/>
</dbReference>
<dbReference type="PANTHER" id="PTHR18841:SF0">
    <property type="entry name" value="VITELLINE MEMBRANE OUTER LAYER 1 HOMOLOG A-RELATED"/>
    <property type="match status" value="1"/>
</dbReference>
<dbReference type="InterPro" id="IPR036706">
    <property type="entry name" value="VOMI_sf"/>
</dbReference>
<dbReference type="AlphaFoldDB" id="Q21897"/>